<reference evidence="2" key="1">
    <citation type="journal article" date="2011" name="PLoS Genet.">
        <title>Genomic analysis of the necrotrophic fungal pathogens Sclerotinia sclerotiorum and Botrytis cinerea.</title>
        <authorList>
            <person name="Amselem J."/>
            <person name="Cuomo C.A."/>
            <person name="van Kan J.A."/>
            <person name="Viaud M."/>
            <person name="Benito E.P."/>
            <person name="Couloux A."/>
            <person name="Coutinho P.M."/>
            <person name="de Vries R.P."/>
            <person name="Dyer P.S."/>
            <person name="Fillinger S."/>
            <person name="Fournier E."/>
            <person name="Gout L."/>
            <person name="Hahn M."/>
            <person name="Kohn L."/>
            <person name="Lapalu N."/>
            <person name="Plummer K.M."/>
            <person name="Pradier J.M."/>
            <person name="Quevillon E."/>
            <person name="Sharon A."/>
            <person name="Simon A."/>
            <person name="ten Have A."/>
            <person name="Tudzynski B."/>
            <person name="Tudzynski P."/>
            <person name="Wincker P."/>
            <person name="Andrew M."/>
            <person name="Anthouard V."/>
            <person name="Beever R.E."/>
            <person name="Beffa R."/>
            <person name="Benoit I."/>
            <person name="Bouzid O."/>
            <person name="Brault B."/>
            <person name="Chen Z."/>
            <person name="Choquer M."/>
            <person name="Collemare J."/>
            <person name="Cotton P."/>
            <person name="Danchin E.G."/>
            <person name="Da Silva C."/>
            <person name="Gautier A."/>
            <person name="Giraud C."/>
            <person name="Giraud T."/>
            <person name="Gonzalez C."/>
            <person name="Grossetete S."/>
            <person name="Guldener U."/>
            <person name="Henrissat B."/>
            <person name="Howlett B.J."/>
            <person name="Kodira C."/>
            <person name="Kretschmer M."/>
            <person name="Lappartient A."/>
            <person name="Leroch M."/>
            <person name="Levis C."/>
            <person name="Mauceli E."/>
            <person name="Neuveglise C."/>
            <person name="Oeser B."/>
            <person name="Pearson M."/>
            <person name="Poulain J."/>
            <person name="Poussereau N."/>
            <person name="Quesneville H."/>
            <person name="Rascle C."/>
            <person name="Schumacher J."/>
            <person name="Segurens B."/>
            <person name="Sexton A."/>
            <person name="Silva E."/>
            <person name="Sirven C."/>
            <person name="Soanes D.M."/>
            <person name="Talbot N.J."/>
            <person name="Templeton M."/>
            <person name="Yandava C."/>
            <person name="Yarden O."/>
            <person name="Zeng Q."/>
            <person name="Rollins J.A."/>
            <person name="Lebrun M.H."/>
            <person name="Dickman M."/>
        </authorList>
    </citation>
    <scope>NUCLEOTIDE SEQUENCE [LARGE SCALE GENOMIC DNA]</scope>
    <source>
        <strain evidence="2">T4</strain>
    </source>
</reference>
<dbReference type="InParanoid" id="G2XRT5"/>
<proteinExistence type="predicted"/>
<gene>
    <name evidence="1" type="ORF">BofuT4_uP066100.1</name>
</gene>
<dbReference type="Proteomes" id="UP000008177">
    <property type="component" value="Unplaced contigs"/>
</dbReference>
<dbReference type="EMBL" id="FQ790258">
    <property type="protein sequence ID" value="CCD43423.1"/>
    <property type="molecule type" value="Genomic_DNA"/>
</dbReference>
<dbReference type="HOGENOM" id="CLU_3013897_0_0_1"/>
<sequence length="56" mass="6425">MSIAYSLDSRTLKDCSCTRLYSIRVLTYNPPFLKGIRPLNDQCPSIAKTRVKLVNY</sequence>
<evidence type="ECO:0000313" key="1">
    <source>
        <dbReference type="EMBL" id="CCD43423.1"/>
    </source>
</evidence>
<organism evidence="1 2">
    <name type="scientific">Botryotinia fuckeliana (strain T4)</name>
    <name type="common">Noble rot fungus</name>
    <name type="synonym">Botrytis cinerea</name>
    <dbReference type="NCBI Taxonomy" id="999810"/>
    <lineage>
        <taxon>Eukaryota</taxon>
        <taxon>Fungi</taxon>
        <taxon>Dikarya</taxon>
        <taxon>Ascomycota</taxon>
        <taxon>Pezizomycotina</taxon>
        <taxon>Leotiomycetes</taxon>
        <taxon>Helotiales</taxon>
        <taxon>Sclerotiniaceae</taxon>
        <taxon>Botrytis</taxon>
    </lineage>
</organism>
<dbReference type="AlphaFoldDB" id="G2XRT5"/>
<name>G2XRT5_BOTF4</name>
<accession>G2XRT5</accession>
<evidence type="ECO:0000313" key="2">
    <source>
        <dbReference type="Proteomes" id="UP000008177"/>
    </source>
</evidence>
<protein>
    <submittedName>
        <fullName evidence="1">Uncharacterized protein</fullName>
    </submittedName>
</protein>